<dbReference type="STRING" id="296587.C1E4K5"/>
<dbReference type="RefSeq" id="XP_002501878.1">
    <property type="nucleotide sequence ID" value="XM_002501832.1"/>
</dbReference>
<dbReference type="SUPFAM" id="SSF52540">
    <property type="entry name" value="P-loop containing nucleoside triphosphate hydrolases"/>
    <property type="match status" value="1"/>
</dbReference>
<evidence type="ECO:0000256" key="5">
    <source>
        <dbReference type="ARBA" id="ARBA00022741"/>
    </source>
</evidence>
<dbReference type="PRINTS" id="PR00094">
    <property type="entry name" value="ADENYLTKNASE"/>
</dbReference>
<dbReference type="Proteomes" id="UP000002009">
    <property type="component" value="Chromosome 4"/>
</dbReference>
<evidence type="ECO:0000313" key="11">
    <source>
        <dbReference type="Proteomes" id="UP000002009"/>
    </source>
</evidence>
<keyword evidence="6 7" id="KW-0418">Kinase</keyword>
<dbReference type="PANTHER" id="PTHR23359">
    <property type="entry name" value="NUCLEOTIDE KINASE"/>
    <property type="match status" value="1"/>
</dbReference>
<dbReference type="GeneID" id="8243163"/>
<feature type="compositionally biased region" description="Acidic residues" evidence="8">
    <location>
        <begin position="314"/>
        <end position="336"/>
    </location>
</feature>
<dbReference type="NCBIfam" id="TIGR01351">
    <property type="entry name" value="adk"/>
    <property type="match status" value="1"/>
</dbReference>
<keyword evidence="11" id="KW-1185">Reference proteome</keyword>
<keyword evidence="4 7" id="KW-0808">Transferase</keyword>
<dbReference type="GO" id="GO:0005524">
    <property type="term" value="F:ATP binding"/>
    <property type="evidence" value="ECO:0007669"/>
    <property type="project" value="InterPro"/>
</dbReference>
<dbReference type="KEGG" id="mis:MICPUN_58071"/>
<dbReference type="HAMAP" id="MF_00235">
    <property type="entry name" value="Adenylate_kinase_Adk"/>
    <property type="match status" value="1"/>
</dbReference>
<comment type="similarity">
    <text evidence="2 7">Belongs to the adenylate kinase family.</text>
</comment>
<dbReference type="InterPro" id="IPR007862">
    <property type="entry name" value="Adenylate_kinase_lid-dom"/>
</dbReference>
<dbReference type="CDD" id="cd01428">
    <property type="entry name" value="ADK"/>
    <property type="match status" value="1"/>
</dbReference>
<feature type="compositionally biased region" description="Basic and acidic residues" evidence="8">
    <location>
        <begin position="12"/>
        <end position="26"/>
    </location>
</feature>
<evidence type="ECO:0000256" key="7">
    <source>
        <dbReference type="RuleBase" id="RU003330"/>
    </source>
</evidence>
<feature type="domain" description="Adenylate kinase active site lid" evidence="9">
    <location>
        <begin position="183"/>
        <end position="228"/>
    </location>
</feature>
<sequence length="370" mass="38925">MGCGASQPASENAEHPRPREKPRGEDIDAASSSKASSSKGKGSGRRLPISEGGEARDVIVLFGPPGAGKGSQAPHIVAKLNIPHISVGGIMRDAIEERTPLGLVCREVMEADGLITDDVVAGLIRERIARKDCDRGFVMDGFPRTVEQAQTFDDVLAYTHERVTRIVVLEAPDDVLERRVAGRWQHKASGRTYHAATAPPRSLPPGVTPSGANMLDDETGEPLVRRLDDQEATLRRRLQGYKAQVSSVLTHYASESSSAVTSVDANQRPEHVRACVACALEGRAQPASVPFEMGHVVGSVGVGGSDSGGGVGVEGDEAAEGEEEPGSSGDGADDDSTQVAFQPLPESPRHHSWMAGGGETSLQPEPIAAS</sequence>
<comment type="catalytic activity">
    <reaction evidence="1">
        <text>AMP + ATP = 2 ADP</text>
        <dbReference type="Rhea" id="RHEA:12973"/>
        <dbReference type="ChEBI" id="CHEBI:30616"/>
        <dbReference type="ChEBI" id="CHEBI:456215"/>
        <dbReference type="ChEBI" id="CHEBI:456216"/>
        <dbReference type="EC" id="2.7.4.3"/>
    </reaction>
</comment>
<organism evidence="10 11">
    <name type="scientific">Micromonas commoda (strain RCC299 / NOUM17 / CCMP2709)</name>
    <name type="common">Picoplanktonic green alga</name>
    <dbReference type="NCBI Taxonomy" id="296587"/>
    <lineage>
        <taxon>Eukaryota</taxon>
        <taxon>Viridiplantae</taxon>
        <taxon>Chlorophyta</taxon>
        <taxon>Mamiellophyceae</taxon>
        <taxon>Mamiellales</taxon>
        <taxon>Mamiellaceae</taxon>
        <taxon>Micromonas</taxon>
    </lineage>
</organism>
<feature type="region of interest" description="Disordered" evidence="8">
    <location>
        <begin position="1"/>
        <end position="49"/>
    </location>
</feature>
<name>C1E4K5_MICCC</name>
<dbReference type="Pfam" id="PF00406">
    <property type="entry name" value="ADK"/>
    <property type="match status" value="1"/>
</dbReference>
<evidence type="ECO:0000256" key="8">
    <source>
        <dbReference type="SAM" id="MobiDB-lite"/>
    </source>
</evidence>
<evidence type="ECO:0000256" key="3">
    <source>
        <dbReference type="ARBA" id="ARBA00012955"/>
    </source>
</evidence>
<accession>C1E4K5</accession>
<dbReference type="InterPro" id="IPR027417">
    <property type="entry name" value="P-loop_NTPase"/>
</dbReference>
<feature type="region of interest" description="Disordered" evidence="8">
    <location>
        <begin position="302"/>
        <end position="370"/>
    </location>
</feature>
<gene>
    <name evidence="10" type="ORF">MICPUN_58071</name>
</gene>
<evidence type="ECO:0000256" key="2">
    <source>
        <dbReference type="ARBA" id="ARBA00007220"/>
    </source>
</evidence>
<dbReference type="OrthoDB" id="439792at2759"/>
<dbReference type="eggNOG" id="KOG3078">
    <property type="taxonomic scope" value="Eukaryota"/>
</dbReference>
<evidence type="ECO:0000256" key="1">
    <source>
        <dbReference type="ARBA" id="ARBA00000582"/>
    </source>
</evidence>
<dbReference type="InParanoid" id="C1E4K5"/>
<dbReference type="Gene3D" id="3.40.50.300">
    <property type="entry name" value="P-loop containing nucleotide triphosphate hydrolases"/>
    <property type="match status" value="1"/>
</dbReference>
<feature type="compositionally biased region" description="Gly residues" evidence="8">
    <location>
        <begin position="302"/>
        <end position="313"/>
    </location>
</feature>
<keyword evidence="5" id="KW-0547">Nucleotide-binding</keyword>
<feature type="compositionally biased region" description="Low complexity" evidence="8">
    <location>
        <begin position="29"/>
        <end position="40"/>
    </location>
</feature>
<dbReference type="InterPro" id="IPR006259">
    <property type="entry name" value="Adenyl_kin_sub"/>
</dbReference>
<evidence type="ECO:0000259" key="9">
    <source>
        <dbReference type="Pfam" id="PF05191"/>
    </source>
</evidence>
<dbReference type="EMBL" id="CP001325">
    <property type="protein sequence ID" value="ACO63136.1"/>
    <property type="molecule type" value="Genomic_DNA"/>
</dbReference>
<evidence type="ECO:0000256" key="4">
    <source>
        <dbReference type="ARBA" id="ARBA00022679"/>
    </source>
</evidence>
<evidence type="ECO:0000256" key="6">
    <source>
        <dbReference type="ARBA" id="ARBA00022777"/>
    </source>
</evidence>
<evidence type="ECO:0000313" key="10">
    <source>
        <dbReference type="EMBL" id="ACO63136.1"/>
    </source>
</evidence>
<protein>
    <recommendedName>
        <fullName evidence="3">adenylate kinase</fullName>
        <ecNumber evidence="3">2.7.4.3</ecNumber>
    </recommendedName>
</protein>
<dbReference type="InterPro" id="IPR000850">
    <property type="entry name" value="Adenylat/UMP-CMP_kin"/>
</dbReference>
<dbReference type="Pfam" id="PF05191">
    <property type="entry name" value="ADK_lid"/>
    <property type="match status" value="1"/>
</dbReference>
<dbReference type="PROSITE" id="PS00113">
    <property type="entry name" value="ADENYLATE_KINASE"/>
    <property type="match status" value="1"/>
</dbReference>
<dbReference type="EC" id="2.7.4.3" evidence="3"/>
<dbReference type="AlphaFoldDB" id="C1E4K5"/>
<dbReference type="InterPro" id="IPR033690">
    <property type="entry name" value="Adenylat_kinase_CS"/>
</dbReference>
<proteinExistence type="inferred from homology"/>
<dbReference type="GO" id="GO:0004017">
    <property type="term" value="F:AMP kinase activity"/>
    <property type="evidence" value="ECO:0007669"/>
    <property type="project" value="UniProtKB-EC"/>
</dbReference>
<reference evidence="10 11" key="1">
    <citation type="journal article" date="2009" name="Science">
        <title>Green evolution and dynamic adaptations revealed by genomes of the marine picoeukaryotes Micromonas.</title>
        <authorList>
            <person name="Worden A.Z."/>
            <person name="Lee J.H."/>
            <person name="Mock T."/>
            <person name="Rouze P."/>
            <person name="Simmons M.P."/>
            <person name="Aerts A.L."/>
            <person name="Allen A.E."/>
            <person name="Cuvelier M.L."/>
            <person name="Derelle E."/>
            <person name="Everett M.V."/>
            <person name="Foulon E."/>
            <person name="Grimwood J."/>
            <person name="Gundlach H."/>
            <person name="Henrissat B."/>
            <person name="Napoli C."/>
            <person name="McDonald S.M."/>
            <person name="Parker M.S."/>
            <person name="Rombauts S."/>
            <person name="Salamov A."/>
            <person name="Von Dassow P."/>
            <person name="Badger J.H."/>
            <person name="Coutinho P.M."/>
            <person name="Demir E."/>
            <person name="Dubchak I."/>
            <person name="Gentemann C."/>
            <person name="Eikrem W."/>
            <person name="Gready J.E."/>
            <person name="John U."/>
            <person name="Lanier W."/>
            <person name="Lindquist E.A."/>
            <person name="Lucas S."/>
            <person name="Mayer K.F."/>
            <person name="Moreau H."/>
            <person name="Not F."/>
            <person name="Otillar R."/>
            <person name="Panaud O."/>
            <person name="Pangilinan J."/>
            <person name="Paulsen I."/>
            <person name="Piegu B."/>
            <person name="Poliakov A."/>
            <person name="Robbens S."/>
            <person name="Schmutz J."/>
            <person name="Toulza E."/>
            <person name="Wyss T."/>
            <person name="Zelensky A."/>
            <person name="Zhou K."/>
            <person name="Armbrust E.V."/>
            <person name="Bhattacharya D."/>
            <person name="Goodenough U.W."/>
            <person name="Van de Peer Y."/>
            <person name="Grigoriev I.V."/>
        </authorList>
    </citation>
    <scope>NUCLEOTIDE SEQUENCE [LARGE SCALE GENOMIC DNA]</scope>
    <source>
        <strain evidence="11">RCC299 / NOUM17</strain>
    </source>
</reference>